<evidence type="ECO:0000313" key="2">
    <source>
        <dbReference type="Proteomes" id="UP000308600"/>
    </source>
</evidence>
<gene>
    <name evidence="1" type="ORF">BDN72DRAFT_895502</name>
</gene>
<protein>
    <submittedName>
        <fullName evidence="1">Uncharacterized protein</fullName>
    </submittedName>
</protein>
<evidence type="ECO:0000313" key="1">
    <source>
        <dbReference type="EMBL" id="TFK71671.1"/>
    </source>
</evidence>
<accession>A0ACD3B240</accession>
<dbReference type="EMBL" id="ML208295">
    <property type="protein sequence ID" value="TFK71671.1"/>
    <property type="molecule type" value="Genomic_DNA"/>
</dbReference>
<name>A0ACD3B240_9AGAR</name>
<sequence>MLSLPEDILIAILTCLPLPDILNLRQTCRALHALGCSRAVWTSILQTEVLDKSIPIPGISKSAPDTLTIEQRVRRALRLHQRWTSSNPQSTAEYTFHAGDSARVVDLRFLPRDNGRWLVALAYPSQQAPSRSDRVFTLQCWDLMASPPRCIAYQAIKEFGGLTLNSDPESQFILSIKTSSVNLLGIDFEATNPENGFLPSLSIDQSLQGVYHLSGSTILTRAQDKVLLFDIHNPNAPIELASELSPSGTAQFEPVLDAIIDGSLGLVVLIKSTKLELYALSEAHQNNILVPLYTHIFQWRIDSVVMSQQAFTPGSSPSSPPPINILVRFGSLFPWPVNALHHFTLEPNEFYDPTLGTELTNYPYQLTPTLRQTIGSPVRLFATSHMVIGTYGTAIWFDSHTEDYFGHADRGQRLAGRSLRTEPVEDEGVVLSSAATCVYGVREVDAWVRLAMCEEEGIIAVGAADGEISIRKYA</sequence>
<dbReference type="Proteomes" id="UP000308600">
    <property type="component" value="Unassembled WGS sequence"/>
</dbReference>
<keyword evidence="2" id="KW-1185">Reference proteome</keyword>
<proteinExistence type="predicted"/>
<reference evidence="1 2" key="1">
    <citation type="journal article" date="2019" name="Nat. Ecol. Evol.">
        <title>Megaphylogeny resolves global patterns of mushroom evolution.</title>
        <authorList>
            <person name="Varga T."/>
            <person name="Krizsan K."/>
            <person name="Foldi C."/>
            <person name="Dima B."/>
            <person name="Sanchez-Garcia M."/>
            <person name="Sanchez-Ramirez S."/>
            <person name="Szollosi G.J."/>
            <person name="Szarkandi J.G."/>
            <person name="Papp V."/>
            <person name="Albert L."/>
            <person name="Andreopoulos W."/>
            <person name="Angelini C."/>
            <person name="Antonin V."/>
            <person name="Barry K.W."/>
            <person name="Bougher N.L."/>
            <person name="Buchanan P."/>
            <person name="Buyck B."/>
            <person name="Bense V."/>
            <person name="Catcheside P."/>
            <person name="Chovatia M."/>
            <person name="Cooper J."/>
            <person name="Damon W."/>
            <person name="Desjardin D."/>
            <person name="Finy P."/>
            <person name="Geml J."/>
            <person name="Haridas S."/>
            <person name="Hughes K."/>
            <person name="Justo A."/>
            <person name="Karasinski D."/>
            <person name="Kautmanova I."/>
            <person name="Kiss B."/>
            <person name="Kocsube S."/>
            <person name="Kotiranta H."/>
            <person name="LaButti K.M."/>
            <person name="Lechner B.E."/>
            <person name="Liimatainen K."/>
            <person name="Lipzen A."/>
            <person name="Lukacs Z."/>
            <person name="Mihaltcheva S."/>
            <person name="Morgado L.N."/>
            <person name="Niskanen T."/>
            <person name="Noordeloos M.E."/>
            <person name="Ohm R.A."/>
            <person name="Ortiz-Santana B."/>
            <person name="Ovrebo C."/>
            <person name="Racz N."/>
            <person name="Riley R."/>
            <person name="Savchenko A."/>
            <person name="Shiryaev A."/>
            <person name="Soop K."/>
            <person name="Spirin V."/>
            <person name="Szebenyi C."/>
            <person name="Tomsovsky M."/>
            <person name="Tulloss R.E."/>
            <person name="Uehling J."/>
            <person name="Grigoriev I.V."/>
            <person name="Vagvolgyi C."/>
            <person name="Papp T."/>
            <person name="Martin F.M."/>
            <person name="Miettinen O."/>
            <person name="Hibbett D.S."/>
            <person name="Nagy L.G."/>
        </authorList>
    </citation>
    <scope>NUCLEOTIDE SEQUENCE [LARGE SCALE GENOMIC DNA]</scope>
    <source>
        <strain evidence="1 2">NL-1719</strain>
    </source>
</reference>
<organism evidence="1 2">
    <name type="scientific">Pluteus cervinus</name>
    <dbReference type="NCBI Taxonomy" id="181527"/>
    <lineage>
        <taxon>Eukaryota</taxon>
        <taxon>Fungi</taxon>
        <taxon>Dikarya</taxon>
        <taxon>Basidiomycota</taxon>
        <taxon>Agaricomycotina</taxon>
        <taxon>Agaricomycetes</taxon>
        <taxon>Agaricomycetidae</taxon>
        <taxon>Agaricales</taxon>
        <taxon>Pluteineae</taxon>
        <taxon>Pluteaceae</taxon>
        <taxon>Pluteus</taxon>
    </lineage>
</organism>